<proteinExistence type="predicted"/>
<evidence type="ECO:0000313" key="1">
    <source>
        <dbReference type="EMBL" id="RKO73437.1"/>
    </source>
</evidence>
<accession>A0A420W4G1</accession>
<comment type="caution">
    <text evidence="1">The sequence shown here is derived from an EMBL/GenBank/DDBJ whole genome shotgun (WGS) entry which is preliminary data.</text>
</comment>
<protein>
    <recommendedName>
        <fullName evidence="3">DUF4595 domain-containing protein</fullName>
    </recommendedName>
</protein>
<dbReference type="RefSeq" id="WP_121120763.1">
    <property type="nucleotide sequence ID" value="NZ_CP158959.1"/>
</dbReference>
<dbReference type="AlphaFoldDB" id="A0A420W4G1"/>
<dbReference type="EMBL" id="RBWS01000001">
    <property type="protein sequence ID" value="RKO73437.1"/>
    <property type="molecule type" value="Genomic_DNA"/>
</dbReference>
<dbReference type="Proteomes" id="UP000282423">
    <property type="component" value="Unassembled WGS sequence"/>
</dbReference>
<evidence type="ECO:0000313" key="2">
    <source>
        <dbReference type="Proteomes" id="UP000282423"/>
    </source>
</evidence>
<evidence type="ECO:0008006" key="3">
    <source>
        <dbReference type="Google" id="ProtNLM"/>
    </source>
</evidence>
<dbReference type="OrthoDB" id="698207at2"/>
<reference evidence="1 2" key="1">
    <citation type="submission" date="2018-10" db="EMBL/GenBank/DDBJ databases">
        <title>Sphingobacterium sp. M05W1-28.</title>
        <authorList>
            <person name="Cai H."/>
        </authorList>
    </citation>
    <scope>NUCLEOTIDE SEQUENCE [LARGE SCALE GENOMIC DNA]</scope>
    <source>
        <strain evidence="1 2">M05W1-28</strain>
    </source>
</reference>
<name>A0A420W4G1_9SPHI</name>
<keyword evidence="2" id="KW-1185">Reference proteome</keyword>
<sequence length="307" mass="35110">MKYIVGLLLLSCAFNYSCKKDGSEKDNTRLVLFRSATQFNSNTSQSSYEFQYDVQGRVTKVNEQQFHYGTNGRVDYSRIALQDKTGGIEREKIVRLSYHWDEQNRLKSVFVDSLYNKNSPIKDGISTGGAESLIKDKLLTSYSYTSNMPVPSKVVYRKLEKFYEQIGDEQELTFAYNGDNIQKLKSFLYFSPLLNIPGDSKLEFTLFSFFQYSTTINPLYPIYKQMGFNPIDINQVVSKNLENSFFSTLVQGKANQEIQPDWTKKTAVKITLGGDGKASAMSYVVKGDFEDAKDVIFSEVLLNYVYE</sequence>
<organism evidence="1 2">
    <name type="scientific">Sphingobacterium puteale</name>
    <dbReference type="NCBI Taxonomy" id="2420510"/>
    <lineage>
        <taxon>Bacteria</taxon>
        <taxon>Pseudomonadati</taxon>
        <taxon>Bacteroidota</taxon>
        <taxon>Sphingobacteriia</taxon>
        <taxon>Sphingobacteriales</taxon>
        <taxon>Sphingobacteriaceae</taxon>
        <taxon>Sphingobacterium</taxon>
    </lineage>
</organism>
<gene>
    <name evidence="1" type="ORF">D7322_01870</name>
</gene>